<organism evidence="1 2">
    <name type="scientific">Congregibacter litoralis KT71</name>
    <dbReference type="NCBI Taxonomy" id="314285"/>
    <lineage>
        <taxon>Bacteria</taxon>
        <taxon>Pseudomonadati</taxon>
        <taxon>Pseudomonadota</taxon>
        <taxon>Gammaproteobacteria</taxon>
        <taxon>Cellvibrionales</taxon>
        <taxon>Halieaceae</taxon>
        <taxon>Congregibacter</taxon>
    </lineage>
</organism>
<gene>
    <name evidence="1" type="ORF">KT71_02997</name>
</gene>
<dbReference type="HOGENOM" id="CLU_024481_0_0_6"/>
<comment type="caution">
    <text evidence="1">The sequence shown here is derived from an EMBL/GenBank/DDBJ whole genome shotgun (WGS) entry which is preliminary data.</text>
</comment>
<dbReference type="EMBL" id="AAOA02000002">
    <property type="protein sequence ID" value="EAQ98180.2"/>
    <property type="molecule type" value="Genomic_DNA"/>
</dbReference>
<protein>
    <recommendedName>
        <fullName evidence="3">Esterase</fullName>
    </recommendedName>
</protein>
<reference evidence="1 2" key="1">
    <citation type="journal article" date="2007" name="Proc. Natl. Acad. Sci. U.S.A.">
        <title>Characterization of a marine gammaproteobacterium capable of aerobic anoxygenic photosynthesis.</title>
        <authorList>
            <person name="Fuchs B.M."/>
            <person name="Spring S."/>
            <person name="Teeling H."/>
            <person name="Quast C."/>
            <person name="Wulf J."/>
            <person name="Schattenhofer M."/>
            <person name="Yan S."/>
            <person name="Ferriera S."/>
            <person name="Johnson J."/>
            <person name="Glockner F.O."/>
            <person name="Amann R."/>
        </authorList>
    </citation>
    <scope>NUCLEOTIDE SEQUENCE [LARGE SCALE GENOMIC DNA]</scope>
    <source>
        <strain evidence="1">KT71</strain>
    </source>
</reference>
<dbReference type="RefSeq" id="WP_023659864.1">
    <property type="nucleotide sequence ID" value="NZ_CM002299.1"/>
</dbReference>
<dbReference type="SUPFAM" id="SSF53474">
    <property type="entry name" value="alpha/beta-Hydrolases"/>
    <property type="match status" value="1"/>
</dbReference>
<dbReference type="PANTHER" id="PTHR48098:SF3">
    <property type="entry name" value="IRON(III) ENTEROBACTIN ESTERASE"/>
    <property type="match status" value="1"/>
</dbReference>
<dbReference type="AlphaFoldDB" id="A4A7B1"/>
<sequence length="586" mass="66835">MKLPLKALTTVVLLGGLWGCNEAPMATAVPAAEQPASGPAFTIRFDEALGTQPQDGRLLLMLSNTDRDEPRFLVDNSLDTQLIYGRNVSDWAPGADMLIDAAHIGFPINSLAELPPGRYFVQALLNRYQDFTLSNGKTVSLPPDQGEGQQWNRKPGNYLSEPVALDITPDGVYEIVLDQQIPPIEPARDTEFVKHVRMKSELLSEFWGEDVYLGAHVLLPHGFEEHPEARYPLMVFHGHFPSDFGAFRPEPPDPDLEPVYSERFSMEGYNIIQQQEAHNNYLRWIADDFPRFLAIEIQHPTPYYDDSYAVNSASQGPYGDAINYELIPFIEEQFRGIGEGWARFTYGGSTGGWEAMATQMFYPDEFNGAFVACPDPIDFRAYLTMNIYEDSNAYYYPSDFQKIPRPGRRDYLGNVTASIKDQNDLERVLGDRNRSGQQFDIWEATFSPMDDDGYPADLWDPETGDIDPEIAAYWKENFDLSYILRRDWETLGPKLEGKLHIYTGDMDNYYLNNAVYLVEEFLESTTAPYYGGEVDYGDRAEHCWNGDQENGNHLSRLRYNWMYVPRILKRIEESAPEGADVSSWRY</sequence>
<dbReference type="Proteomes" id="UP000019205">
    <property type="component" value="Chromosome"/>
</dbReference>
<dbReference type="InterPro" id="IPR029058">
    <property type="entry name" value="AB_hydrolase_fold"/>
</dbReference>
<dbReference type="eggNOG" id="COG2382">
    <property type="taxonomic scope" value="Bacteria"/>
</dbReference>
<evidence type="ECO:0008006" key="3">
    <source>
        <dbReference type="Google" id="ProtNLM"/>
    </source>
</evidence>
<proteinExistence type="predicted"/>
<evidence type="ECO:0000313" key="2">
    <source>
        <dbReference type="Proteomes" id="UP000019205"/>
    </source>
</evidence>
<dbReference type="Gene3D" id="3.40.50.1820">
    <property type="entry name" value="alpha/beta hydrolase"/>
    <property type="match status" value="1"/>
</dbReference>
<dbReference type="STRING" id="314285.KT71_02997"/>
<dbReference type="InterPro" id="IPR050583">
    <property type="entry name" value="Mycobacterial_A85_antigen"/>
</dbReference>
<dbReference type="OrthoDB" id="9768282at2"/>
<name>A4A7B1_9GAMM</name>
<keyword evidence="2" id="KW-1185">Reference proteome</keyword>
<evidence type="ECO:0000313" key="1">
    <source>
        <dbReference type="EMBL" id="EAQ98180.2"/>
    </source>
</evidence>
<reference evidence="1 2" key="2">
    <citation type="journal article" date="2009" name="PLoS ONE">
        <title>The photosynthetic apparatus and its regulation in the aerobic gammaproteobacterium Congregibacter litoralis gen. nov., sp. nov.</title>
        <authorList>
            <person name="Spring S."/>
            <person name="Lunsdorf H."/>
            <person name="Fuchs B.M."/>
            <person name="Tindall B.J."/>
        </authorList>
    </citation>
    <scope>NUCLEOTIDE SEQUENCE [LARGE SCALE GENOMIC DNA]</scope>
    <source>
        <strain evidence="1">KT71</strain>
    </source>
</reference>
<dbReference type="PANTHER" id="PTHR48098">
    <property type="entry name" value="ENTEROCHELIN ESTERASE-RELATED"/>
    <property type="match status" value="1"/>
</dbReference>
<accession>A4A7B1</accession>